<evidence type="ECO:0000256" key="1">
    <source>
        <dbReference type="SAM" id="MobiDB-lite"/>
    </source>
</evidence>
<organism evidence="2 3">
    <name type="scientific">Enterovibrio norvegicus</name>
    <dbReference type="NCBI Taxonomy" id="188144"/>
    <lineage>
        <taxon>Bacteria</taxon>
        <taxon>Pseudomonadati</taxon>
        <taxon>Pseudomonadota</taxon>
        <taxon>Gammaproteobacteria</taxon>
        <taxon>Vibrionales</taxon>
        <taxon>Vibrionaceae</taxon>
        <taxon>Enterovibrio</taxon>
    </lineage>
</organism>
<feature type="compositionally biased region" description="Basic and acidic residues" evidence="1">
    <location>
        <begin position="38"/>
        <end position="48"/>
    </location>
</feature>
<accession>A0A2N7L7Z6</accession>
<dbReference type="EMBL" id="MDAL01000034">
    <property type="protein sequence ID" value="PMN90256.1"/>
    <property type="molecule type" value="Genomic_DNA"/>
</dbReference>
<reference evidence="3" key="1">
    <citation type="submission" date="2016-07" db="EMBL/GenBank/DDBJ databases">
        <title>Nontailed viruses are major unrecognized killers of bacteria in the ocean.</title>
        <authorList>
            <person name="Kauffman K."/>
            <person name="Hussain F."/>
            <person name="Yang J."/>
            <person name="Arevalo P."/>
            <person name="Brown J."/>
            <person name="Cutler M."/>
            <person name="Kelly L."/>
            <person name="Polz M.F."/>
        </authorList>
    </citation>
    <scope>NUCLEOTIDE SEQUENCE [LARGE SCALE GENOMIC DNA]</scope>
    <source>
        <strain evidence="3">10N.261.45.A10</strain>
    </source>
</reference>
<evidence type="ECO:0000313" key="2">
    <source>
        <dbReference type="EMBL" id="PMN90256.1"/>
    </source>
</evidence>
<dbReference type="Proteomes" id="UP000235387">
    <property type="component" value="Unassembled WGS sequence"/>
</dbReference>
<evidence type="ECO:0000313" key="3">
    <source>
        <dbReference type="Proteomes" id="UP000235387"/>
    </source>
</evidence>
<gene>
    <name evidence="2" type="ORF">BCT23_20865</name>
</gene>
<proteinExistence type="predicted"/>
<feature type="compositionally biased region" description="Basic and acidic residues" evidence="1">
    <location>
        <begin position="63"/>
        <end position="72"/>
    </location>
</feature>
<dbReference type="AlphaFoldDB" id="A0A2N7L7Z6"/>
<sequence length="72" mass="8384">MRLFVKALARSVTEFLKSMGSTLSKWSKDLDAYDKQAKQMRREDRLGEVDYSAQEDLPSKASKQNEDELREQ</sequence>
<feature type="region of interest" description="Disordered" evidence="1">
    <location>
        <begin position="38"/>
        <end position="72"/>
    </location>
</feature>
<protein>
    <submittedName>
        <fullName evidence="2">Uncharacterized protein</fullName>
    </submittedName>
</protein>
<comment type="caution">
    <text evidence="2">The sequence shown here is derived from an EMBL/GenBank/DDBJ whole genome shotgun (WGS) entry which is preliminary data.</text>
</comment>
<name>A0A2N7L7Z6_9GAMM</name>